<dbReference type="EMBL" id="AP027732">
    <property type="protein sequence ID" value="BDZ50124.1"/>
    <property type="molecule type" value="Genomic_DNA"/>
</dbReference>
<feature type="transmembrane region" description="Helical" evidence="2">
    <location>
        <begin position="27"/>
        <end position="49"/>
    </location>
</feature>
<feature type="transmembrane region" description="Helical" evidence="2">
    <location>
        <begin position="238"/>
        <end position="262"/>
    </location>
</feature>
<reference evidence="4" key="1">
    <citation type="journal article" date="2019" name="Int. J. Syst. Evol. Microbiol.">
        <title>The Global Catalogue of Microorganisms (GCM) 10K type strain sequencing project: providing services to taxonomists for standard genome sequencing and annotation.</title>
        <authorList>
            <consortium name="The Broad Institute Genomics Platform"/>
            <consortium name="The Broad Institute Genome Sequencing Center for Infectious Disease"/>
            <person name="Wu L."/>
            <person name="Ma J."/>
        </authorList>
    </citation>
    <scope>NUCLEOTIDE SEQUENCE [LARGE SCALE GENOMIC DNA]</scope>
    <source>
        <strain evidence="4">NBRC 108728</strain>
    </source>
</reference>
<feature type="transmembrane region" description="Helical" evidence="2">
    <location>
        <begin position="206"/>
        <end position="226"/>
    </location>
</feature>
<organism evidence="3 4">
    <name type="scientific">Frondihabitans sucicola</name>
    <dbReference type="NCBI Taxonomy" id="1268041"/>
    <lineage>
        <taxon>Bacteria</taxon>
        <taxon>Bacillati</taxon>
        <taxon>Actinomycetota</taxon>
        <taxon>Actinomycetes</taxon>
        <taxon>Micrococcales</taxon>
        <taxon>Microbacteriaceae</taxon>
        <taxon>Frondihabitans</taxon>
    </lineage>
</organism>
<feature type="compositionally biased region" description="Low complexity" evidence="1">
    <location>
        <begin position="368"/>
        <end position="402"/>
    </location>
</feature>
<evidence type="ECO:0000256" key="2">
    <source>
        <dbReference type="SAM" id="Phobius"/>
    </source>
</evidence>
<dbReference type="PANTHER" id="PTHR36844">
    <property type="entry name" value="PROTEASE PRSW"/>
    <property type="match status" value="1"/>
</dbReference>
<evidence type="ECO:0008006" key="5">
    <source>
        <dbReference type="Google" id="ProtNLM"/>
    </source>
</evidence>
<dbReference type="InterPro" id="IPR026898">
    <property type="entry name" value="PrsW"/>
</dbReference>
<feature type="transmembrane region" description="Helical" evidence="2">
    <location>
        <begin position="61"/>
        <end position="82"/>
    </location>
</feature>
<dbReference type="PANTHER" id="PTHR36844:SF1">
    <property type="entry name" value="PROTEASE PRSW"/>
    <property type="match status" value="1"/>
</dbReference>
<feature type="transmembrane region" description="Helical" evidence="2">
    <location>
        <begin position="174"/>
        <end position="199"/>
    </location>
</feature>
<feature type="transmembrane region" description="Helical" evidence="2">
    <location>
        <begin position="5"/>
        <end position="21"/>
    </location>
</feature>
<proteinExistence type="predicted"/>
<dbReference type="Pfam" id="PF13367">
    <property type="entry name" value="PrsW-protease"/>
    <property type="match status" value="1"/>
</dbReference>
<sequence length="441" mass="47174">MAVGFVVIACFAVAVVVYFLLVLPPQVLVIGILLAVVPLCIVLFGIWLVDRWEPEPRVALVFAFFWGAGVSIGAALLFDFAVQTVQSVFGGGKGELSDVLGAVVQAPIVEEGAKGFGVLLVLWIFRKHFDGPVDGIVYAATVAAGFAFVENVQYFSVQVVHQVTYGGGGLGGVFLVRALMAPFGHIIYTSCTGFALGLAARRTGPFGAIGYFFVGLIPAMLLHALWNGALVVVGDRFLAYYVLVQVPIFAACVVGVFVLRYLERRVTRIRLGEYASVGWFDADEVRMLSKGSTRHRALRWARHNGLGAVMRTFISDSTRLASTRQKIVSSRHSEAARAAATRDEAELLSAVSAGRALLQNPRPRFPMAPTASGYPPAGATAPGAQPWPSLQQAWPAPSGSASPPQPPVQPQPRYDANGAPAWPDPEAPDAPPPAPPRRPRH</sequence>
<evidence type="ECO:0000256" key="1">
    <source>
        <dbReference type="SAM" id="MobiDB-lite"/>
    </source>
</evidence>
<accession>A0ABM8GNY3</accession>
<feature type="transmembrane region" description="Helical" evidence="2">
    <location>
        <begin position="102"/>
        <end position="124"/>
    </location>
</feature>
<feature type="region of interest" description="Disordered" evidence="1">
    <location>
        <begin position="360"/>
        <end position="441"/>
    </location>
</feature>
<feature type="compositionally biased region" description="Pro residues" evidence="1">
    <location>
        <begin position="422"/>
        <end position="441"/>
    </location>
</feature>
<keyword evidence="4" id="KW-1185">Reference proteome</keyword>
<keyword evidence="2" id="KW-0472">Membrane</keyword>
<gene>
    <name evidence="3" type="ORF">GCM10025867_23650</name>
</gene>
<evidence type="ECO:0000313" key="4">
    <source>
        <dbReference type="Proteomes" id="UP001321486"/>
    </source>
</evidence>
<keyword evidence="2" id="KW-0812">Transmembrane</keyword>
<protein>
    <recommendedName>
        <fullName evidence="5">PrsW family intramembrane metalloprotease</fullName>
    </recommendedName>
</protein>
<dbReference type="Proteomes" id="UP001321486">
    <property type="component" value="Chromosome"/>
</dbReference>
<evidence type="ECO:0000313" key="3">
    <source>
        <dbReference type="EMBL" id="BDZ50124.1"/>
    </source>
</evidence>
<keyword evidence="2" id="KW-1133">Transmembrane helix</keyword>
<name>A0ABM8GNY3_9MICO</name>
<feature type="transmembrane region" description="Helical" evidence="2">
    <location>
        <begin position="136"/>
        <end position="154"/>
    </location>
</feature>